<keyword evidence="1" id="KW-0732">Signal</keyword>
<evidence type="ECO:0008006" key="6">
    <source>
        <dbReference type="Google" id="ProtNLM"/>
    </source>
</evidence>
<organism evidence="4 5">
    <name type="scientific">Diplodia intermedia</name>
    <dbReference type="NCBI Taxonomy" id="856260"/>
    <lineage>
        <taxon>Eukaryota</taxon>
        <taxon>Fungi</taxon>
        <taxon>Dikarya</taxon>
        <taxon>Ascomycota</taxon>
        <taxon>Pezizomycotina</taxon>
        <taxon>Dothideomycetes</taxon>
        <taxon>Dothideomycetes incertae sedis</taxon>
        <taxon>Botryosphaeriales</taxon>
        <taxon>Botryosphaeriaceae</taxon>
        <taxon>Diplodia</taxon>
    </lineage>
</organism>
<feature type="domain" description="Beta-lactamase-like ARB-00930-like C-terminal" evidence="3">
    <location>
        <begin position="477"/>
        <end position="617"/>
    </location>
</feature>
<sequence length="618" mass="65832">MQPSHPIRLLALAAAVGVAQTADASSAWPPPPDQFRAGSTSNNCPLGGQLFLPPSTNLGSSAALNAAHASLKSQLDAALKPGAILPLNITINDTFFSIGVFSAAGEDAPTLFDYHYTVPGQENATAGAEVDGDTVYRIGSVSKLLTTYTLLVERGDVDWNQPITNFIPELSDAGDDDGEELGRIRWEDITVGALASQLAGIPRDYAYPDYVTNFTQVPALESLLGVNSSAVQPEDIAPCAFPVTGATSLTLCSRKEFFDGLNKLGAYFPSFESPIYSNAGFRVLGHVIENITGEAFNETFQRNLIDSLSLNGTSIVAPEDETHAVIPGGKLSAQWCISLGDEDPAGGFYSSLSDLTAIGRSILRSELLSPAQTRRWLKPHARTSDDNLSVGAPWEISSFRMPLTANATAVNGDVPTTRVDIYAKSGSLGGYQSLIGLDADRQWGFVVLGAGPSPGVPVVYVGDLVTRAYAPAFEAAAREEATANYAGTFVAPGGNSSLTLALQPDRPGIGVTQWTSNGVDVLKEASVPRASDGVTLNVRLYPARQRTRNKVAFRALFESLPSSTLGGPMESACITWFTADAVQVADRMLDDVVIGVDEETGRAEWVEFRAWRMRYERA</sequence>
<evidence type="ECO:0000313" key="4">
    <source>
        <dbReference type="EMBL" id="KAL1651214.1"/>
    </source>
</evidence>
<feature type="chain" id="PRO_5046540063" description="Beta-lactamase-related domain-containing protein" evidence="1">
    <location>
        <begin position="22"/>
        <end position="618"/>
    </location>
</feature>
<feature type="signal peptide" evidence="1">
    <location>
        <begin position="1"/>
        <end position="21"/>
    </location>
</feature>
<dbReference type="InterPro" id="IPR001466">
    <property type="entry name" value="Beta-lactam-related"/>
</dbReference>
<evidence type="ECO:0000313" key="5">
    <source>
        <dbReference type="Proteomes" id="UP001521184"/>
    </source>
</evidence>
<dbReference type="SUPFAM" id="SSF56601">
    <property type="entry name" value="beta-lactamase/transpeptidase-like"/>
    <property type="match status" value="1"/>
</dbReference>
<dbReference type="PANTHER" id="PTHR22935:SF97">
    <property type="entry name" value="BETA-LACTAMASE-RELATED DOMAIN-CONTAINING PROTEIN"/>
    <property type="match status" value="1"/>
</dbReference>
<protein>
    <recommendedName>
        <fullName evidence="6">Beta-lactamase-related domain-containing protein</fullName>
    </recommendedName>
</protein>
<dbReference type="InterPro" id="IPR051478">
    <property type="entry name" value="Beta-lactamase-like_AB/R"/>
</dbReference>
<dbReference type="Gene3D" id="3.40.710.10">
    <property type="entry name" value="DD-peptidase/beta-lactamase superfamily"/>
    <property type="match status" value="1"/>
</dbReference>
<dbReference type="Pfam" id="PF00144">
    <property type="entry name" value="Beta-lactamase"/>
    <property type="match status" value="1"/>
</dbReference>
<gene>
    <name evidence="4" type="ORF">SLS58_000552</name>
</gene>
<dbReference type="Pfam" id="PF26335">
    <property type="entry name" value="ARB_00930_C"/>
    <property type="match status" value="1"/>
</dbReference>
<evidence type="ECO:0000259" key="2">
    <source>
        <dbReference type="Pfam" id="PF00144"/>
    </source>
</evidence>
<evidence type="ECO:0000259" key="3">
    <source>
        <dbReference type="Pfam" id="PF26335"/>
    </source>
</evidence>
<name>A0ABR3U3S5_9PEZI</name>
<comment type="caution">
    <text evidence="4">The sequence shown here is derived from an EMBL/GenBank/DDBJ whole genome shotgun (WGS) entry which is preliminary data.</text>
</comment>
<evidence type="ECO:0000256" key="1">
    <source>
        <dbReference type="SAM" id="SignalP"/>
    </source>
</evidence>
<dbReference type="Proteomes" id="UP001521184">
    <property type="component" value="Unassembled WGS sequence"/>
</dbReference>
<keyword evidence="5" id="KW-1185">Reference proteome</keyword>
<proteinExistence type="predicted"/>
<feature type="domain" description="Beta-lactamase-related" evidence="2">
    <location>
        <begin position="120"/>
        <end position="457"/>
    </location>
</feature>
<dbReference type="PANTHER" id="PTHR22935">
    <property type="entry name" value="PENICILLIN-BINDING PROTEIN"/>
    <property type="match status" value="1"/>
</dbReference>
<dbReference type="InterPro" id="IPR012338">
    <property type="entry name" value="Beta-lactam/transpept-like"/>
</dbReference>
<dbReference type="InterPro" id="IPR058664">
    <property type="entry name" value="ARB_00930-like_C"/>
</dbReference>
<dbReference type="EMBL" id="JAKEKT020000002">
    <property type="protein sequence ID" value="KAL1651214.1"/>
    <property type="molecule type" value="Genomic_DNA"/>
</dbReference>
<accession>A0ABR3U3S5</accession>
<reference evidence="4 5" key="1">
    <citation type="journal article" date="2023" name="Plant Dis.">
        <title>First Report of Diplodia intermedia Causing Canker and Dieback Diseases on Apple Trees in Canada.</title>
        <authorList>
            <person name="Ellouze W."/>
            <person name="Ilyukhin E."/>
            <person name="Sulman M."/>
            <person name="Ali S."/>
        </authorList>
    </citation>
    <scope>NUCLEOTIDE SEQUENCE [LARGE SCALE GENOMIC DNA]</scope>
    <source>
        <strain evidence="4 5">M45-28</strain>
    </source>
</reference>